<reference evidence="2 3" key="1">
    <citation type="submission" date="2016-04" db="EMBL/GenBank/DDBJ databases">
        <title>A degradative enzymes factory behind the ericoid mycorrhizal symbiosis.</title>
        <authorList>
            <consortium name="DOE Joint Genome Institute"/>
            <person name="Martino E."/>
            <person name="Morin E."/>
            <person name="Grelet G."/>
            <person name="Kuo A."/>
            <person name="Kohler A."/>
            <person name="Daghino S."/>
            <person name="Barry K."/>
            <person name="Choi C."/>
            <person name="Cichocki N."/>
            <person name="Clum A."/>
            <person name="Copeland A."/>
            <person name="Hainaut M."/>
            <person name="Haridas S."/>
            <person name="Labutti K."/>
            <person name="Lindquist E."/>
            <person name="Lipzen A."/>
            <person name="Khouja H.-R."/>
            <person name="Murat C."/>
            <person name="Ohm R."/>
            <person name="Olson A."/>
            <person name="Spatafora J."/>
            <person name="Veneault-Fourrey C."/>
            <person name="Henrissat B."/>
            <person name="Grigoriev I."/>
            <person name="Martin F."/>
            <person name="Perotto S."/>
        </authorList>
    </citation>
    <scope>NUCLEOTIDE SEQUENCE [LARGE SCALE GENOMIC DNA]</scope>
    <source>
        <strain evidence="2 3">F</strain>
    </source>
</reference>
<evidence type="ECO:0000313" key="2">
    <source>
        <dbReference type="EMBL" id="PMD48532.1"/>
    </source>
</evidence>
<feature type="compositionally biased region" description="Low complexity" evidence="1">
    <location>
        <begin position="205"/>
        <end position="226"/>
    </location>
</feature>
<name>A0A2J6SCR5_HYAVF</name>
<evidence type="ECO:0000313" key="3">
    <source>
        <dbReference type="Proteomes" id="UP000235786"/>
    </source>
</evidence>
<evidence type="ECO:0000256" key="1">
    <source>
        <dbReference type="SAM" id="MobiDB-lite"/>
    </source>
</evidence>
<accession>A0A2J6SCR5</accession>
<feature type="compositionally biased region" description="Polar residues" evidence="1">
    <location>
        <begin position="227"/>
        <end position="241"/>
    </location>
</feature>
<keyword evidence="3" id="KW-1185">Reference proteome</keyword>
<dbReference type="OrthoDB" id="5419608at2759"/>
<organism evidence="2 3">
    <name type="scientific">Hyaloscypha variabilis (strain UAMH 11265 / GT02V1 / F)</name>
    <name type="common">Meliniomyces variabilis</name>
    <dbReference type="NCBI Taxonomy" id="1149755"/>
    <lineage>
        <taxon>Eukaryota</taxon>
        <taxon>Fungi</taxon>
        <taxon>Dikarya</taxon>
        <taxon>Ascomycota</taxon>
        <taxon>Pezizomycotina</taxon>
        <taxon>Leotiomycetes</taxon>
        <taxon>Helotiales</taxon>
        <taxon>Hyaloscyphaceae</taxon>
        <taxon>Hyaloscypha</taxon>
        <taxon>Hyaloscypha variabilis</taxon>
    </lineage>
</organism>
<proteinExistence type="predicted"/>
<dbReference type="EMBL" id="KZ613937">
    <property type="protein sequence ID" value="PMD48532.1"/>
    <property type="molecule type" value="Genomic_DNA"/>
</dbReference>
<protein>
    <submittedName>
        <fullName evidence="2">Uncharacterized protein</fullName>
    </submittedName>
</protein>
<dbReference type="Proteomes" id="UP000235786">
    <property type="component" value="Unassembled WGS sequence"/>
</dbReference>
<feature type="region of interest" description="Disordered" evidence="1">
    <location>
        <begin position="205"/>
        <end position="250"/>
    </location>
</feature>
<sequence length="275" mass="27531">MASAFAVAHQVVAIGLRPGVRTDHTEPQVLGAAMPLACGDDQRYILSRLPAHALFSPSSSPSLNCLLQLTLVLIALIPRNCSMYTSLFALAGFLAFVFASPEPVTTPNPTLSSILAQIASLEGDIIPPASILSEVITAIPATVTAVLANPSEISVLESEILASGFPGWYSSLPPDAQSWVIAIAGVAATIIPELASLQNAAASITGGSTTATTSPTTGLPSTSTGTKASTSLAPATKTSNPTAQSSSSTAGAAPTNVVAAGILGAVGFLGLVAAL</sequence>
<dbReference type="AlphaFoldDB" id="A0A2J6SCR5"/>
<gene>
    <name evidence="2" type="ORF">L207DRAFT_505562</name>
</gene>